<keyword evidence="2" id="KW-1185">Reference proteome</keyword>
<protein>
    <submittedName>
        <fullName evidence="1">Uncharacterized protein</fullName>
    </submittedName>
</protein>
<proteinExistence type="predicted"/>
<accession>A0A923I1J6</accession>
<dbReference type="Proteomes" id="UP000612361">
    <property type="component" value="Unassembled WGS sequence"/>
</dbReference>
<evidence type="ECO:0000313" key="1">
    <source>
        <dbReference type="EMBL" id="MBC3935971.1"/>
    </source>
</evidence>
<dbReference type="RefSeq" id="WP_186881538.1">
    <property type="nucleotide sequence ID" value="NZ_JACOGG010000011.1"/>
</dbReference>
<organism evidence="1 2">
    <name type="scientific">Undibacterium rugosum</name>
    <dbReference type="NCBI Taxonomy" id="2762291"/>
    <lineage>
        <taxon>Bacteria</taxon>
        <taxon>Pseudomonadati</taxon>
        <taxon>Pseudomonadota</taxon>
        <taxon>Betaproteobacteria</taxon>
        <taxon>Burkholderiales</taxon>
        <taxon>Oxalobacteraceae</taxon>
        <taxon>Undibacterium</taxon>
    </lineage>
</organism>
<dbReference type="EMBL" id="JACOGG010000011">
    <property type="protein sequence ID" value="MBC3935971.1"/>
    <property type="molecule type" value="Genomic_DNA"/>
</dbReference>
<gene>
    <name evidence="1" type="ORF">H8K47_11415</name>
</gene>
<reference evidence="1" key="1">
    <citation type="submission" date="2020-08" db="EMBL/GenBank/DDBJ databases">
        <title>Novel species isolated from subtropical streams in China.</title>
        <authorList>
            <person name="Lu H."/>
        </authorList>
    </citation>
    <scope>NUCLEOTIDE SEQUENCE</scope>
    <source>
        <strain evidence="1">CY7W</strain>
    </source>
</reference>
<evidence type="ECO:0000313" key="2">
    <source>
        <dbReference type="Proteomes" id="UP000612361"/>
    </source>
</evidence>
<name>A0A923I1J6_9BURK</name>
<sequence length="155" mass="17279">MTKQVRNSKHTDADVAPAVSACFGEFQQQAEISASETTRMGVYQFQLQPFRAAKGMVMEIEREGQRIISAHLPASFSRGVMRSASIHIRGAEYLLLAASSASRMLAHSKRWFAMFRADGKKIYATSLEQHVARVLPLEDGISLLFMNGDSMRIKL</sequence>
<comment type="caution">
    <text evidence="1">The sequence shown here is derived from an EMBL/GenBank/DDBJ whole genome shotgun (WGS) entry which is preliminary data.</text>
</comment>
<dbReference type="AlphaFoldDB" id="A0A923I1J6"/>